<proteinExistence type="predicted"/>
<accession>A0ABP7FQE5</accession>
<evidence type="ECO:0000256" key="2">
    <source>
        <dbReference type="SAM" id="Phobius"/>
    </source>
</evidence>
<keyword evidence="5" id="KW-1185">Reference proteome</keyword>
<protein>
    <recommendedName>
        <fullName evidence="3">SAF domain-containing protein</fullName>
    </recommendedName>
</protein>
<feature type="region of interest" description="Disordered" evidence="1">
    <location>
        <begin position="1"/>
        <end position="22"/>
    </location>
</feature>
<dbReference type="Pfam" id="PF08666">
    <property type="entry name" value="SAF"/>
    <property type="match status" value="1"/>
</dbReference>
<dbReference type="Gene3D" id="3.90.1210.10">
    <property type="entry name" value="Antifreeze-like/N-acetylneuraminic acid synthase C-terminal domain"/>
    <property type="match status" value="1"/>
</dbReference>
<dbReference type="RefSeq" id="WP_344971194.1">
    <property type="nucleotide sequence ID" value="NZ_BAABDD010000010.1"/>
</dbReference>
<evidence type="ECO:0000259" key="3">
    <source>
        <dbReference type="SMART" id="SM00858"/>
    </source>
</evidence>
<keyword evidence="2" id="KW-0812">Transmembrane</keyword>
<evidence type="ECO:0000313" key="4">
    <source>
        <dbReference type="EMBL" id="GAA3744480.1"/>
    </source>
</evidence>
<dbReference type="InterPro" id="IPR013974">
    <property type="entry name" value="SAF"/>
</dbReference>
<dbReference type="EMBL" id="BAABDD010000010">
    <property type="protein sequence ID" value="GAA3744480.1"/>
    <property type="molecule type" value="Genomic_DNA"/>
</dbReference>
<organism evidence="4 5">
    <name type="scientific">Salinactinospora qingdaonensis</name>
    <dbReference type="NCBI Taxonomy" id="702744"/>
    <lineage>
        <taxon>Bacteria</taxon>
        <taxon>Bacillati</taxon>
        <taxon>Actinomycetota</taxon>
        <taxon>Actinomycetes</taxon>
        <taxon>Streptosporangiales</taxon>
        <taxon>Nocardiopsidaceae</taxon>
        <taxon>Salinactinospora</taxon>
    </lineage>
</organism>
<evidence type="ECO:0000256" key="1">
    <source>
        <dbReference type="SAM" id="MobiDB-lite"/>
    </source>
</evidence>
<feature type="transmembrane region" description="Helical" evidence="2">
    <location>
        <begin position="34"/>
        <end position="55"/>
    </location>
</feature>
<keyword evidence="2" id="KW-1133">Transmembrane helix</keyword>
<dbReference type="CDD" id="cd11614">
    <property type="entry name" value="SAF_CpaB_FlgA_like"/>
    <property type="match status" value="1"/>
</dbReference>
<dbReference type="SMART" id="SM00858">
    <property type="entry name" value="SAF"/>
    <property type="match status" value="1"/>
</dbReference>
<feature type="domain" description="SAF" evidence="3">
    <location>
        <begin position="62"/>
        <end position="125"/>
    </location>
</feature>
<evidence type="ECO:0000313" key="5">
    <source>
        <dbReference type="Proteomes" id="UP001500908"/>
    </source>
</evidence>
<keyword evidence="2" id="KW-0472">Membrane</keyword>
<comment type="caution">
    <text evidence="4">The sequence shown here is derived from an EMBL/GenBank/DDBJ whole genome shotgun (WGS) entry which is preliminary data.</text>
</comment>
<gene>
    <name evidence="4" type="ORF">GCM10022402_25120</name>
</gene>
<sequence length="240" mass="23634">MAGVTDRTTAPRRSDNVSNGQAPVRLLGTGMRRWRWLAVGVGLMALGAMAVVVALGQVDQRSGVVAAARDLPAGHVVTAGDLRVVDIAGGEELAAVPSARLDRMVGQTVLRPVAQGALLTQAAVGTAAEHPGEGKAVVGAALATNQFPASLRAGAPVSVVITGGAVQAGQATPAAGEAAAPAGSPKAVAGRVQSIIPPGETGSGSSRVELVVDAGDAAMVARAAAAKSLSVVEVSPRGEQ</sequence>
<name>A0ABP7FQE5_9ACTN</name>
<dbReference type="Proteomes" id="UP001500908">
    <property type="component" value="Unassembled WGS sequence"/>
</dbReference>
<reference evidence="5" key="1">
    <citation type="journal article" date="2019" name="Int. J. Syst. Evol. Microbiol.">
        <title>The Global Catalogue of Microorganisms (GCM) 10K type strain sequencing project: providing services to taxonomists for standard genome sequencing and annotation.</title>
        <authorList>
            <consortium name="The Broad Institute Genomics Platform"/>
            <consortium name="The Broad Institute Genome Sequencing Center for Infectious Disease"/>
            <person name="Wu L."/>
            <person name="Ma J."/>
        </authorList>
    </citation>
    <scope>NUCLEOTIDE SEQUENCE [LARGE SCALE GENOMIC DNA]</scope>
    <source>
        <strain evidence="5">JCM 17137</strain>
    </source>
</reference>